<feature type="domain" description="Condensation" evidence="3">
    <location>
        <begin position="4"/>
        <end position="53"/>
    </location>
</feature>
<gene>
    <name evidence="4" type="ORF">BECKUNK1418G_GA0071005_10276</name>
    <name evidence="5" type="ORF">BECKUNK1418H_GA0071006_103430</name>
</gene>
<feature type="region of interest" description="Disordered" evidence="1">
    <location>
        <begin position="195"/>
        <end position="219"/>
    </location>
</feature>
<sequence>MGRLEYNTDLFERATMERMTGHLKTLLAGIVENPNTPIHELPLLTEAERRQLLEWNDTAVDYPRDKCIHQLFEEQVAKTPDAVAVVFEDRQLTYGELNAQANQLARYLQKLGVGPEVLVGICIERSLEMVVGLLGILKAGGAYVPLDPDYPAERLAFMSDDANLKVLLCHEATRDRLPECAARILELDEEAAAIAEESPDDPKRLVAPDNLRLFPGARD</sequence>
<proteinExistence type="predicted"/>
<dbReference type="AlphaFoldDB" id="A0A451A9U0"/>
<name>A0A451A9U0_9GAMM</name>
<dbReference type="EMBL" id="CAADGD010000034">
    <property type="protein sequence ID" value="VFK70643.1"/>
    <property type="molecule type" value="Genomic_DNA"/>
</dbReference>
<dbReference type="InterPro" id="IPR001242">
    <property type="entry name" value="Condensation_dom"/>
</dbReference>
<evidence type="ECO:0000259" key="2">
    <source>
        <dbReference type="Pfam" id="PF00501"/>
    </source>
</evidence>
<dbReference type="EMBL" id="CAADFZ010000027">
    <property type="protein sequence ID" value="VFK62781.1"/>
    <property type="molecule type" value="Genomic_DNA"/>
</dbReference>
<dbReference type="GO" id="GO:0005829">
    <property type="term" value="C:cytosol"/>
    <property type="evidence" value="ECO:0007669"/>
    <property type="project" value="TreeGrafter"/>
</dbReference>
<evidence type="ECO:0000259" key="3">
    <source>
        <dbReference type="Pfam" id="PF00668"/>
    </source>
</evidence>
<dbReference type="PANTHER" id="PTHR45527">
    <property type="entry name" value="NONRIBOSOMAL PEPTIDE SYNTHETASE"/>
    <property type="match status" value="1"/>
</dbReference>
<feature type="domain" description="AMP-dependent synthetase/ligase" evidence="2">
    <location>
        <begin position="72"/>
        <end position="194"/>
    </location>
</feature>
<dbReference type="Gene3D" id="3.40.50.980">
    <property type="match status" value="2"/>
</dbReference>
<dbReference type="GO" id="GO:0044550">
    <property type="term" value="P:secondary metabolite biosynthetic process"/>
    <property type="evidence" value="ECO:0007669"/>
    <property type="project" value="TreeGrafter"/>
</dbReference>
<organism evidence="4">
    <name type="scientific">Candidatus Kentrum sp. UNK</name>
    <dbReference type="NCBI Taxonomy" id="2126344"/>
    <lineage>
        <taxon>Bacteria</taxon>
        <taxon>Pseudomonadati</taxon>
        <taxon>Pseudomonadota</taxon>
        <taxon>Gammaproteobacteria</taxon>
        <taxon>Candidatus Kentrum</taxon>
    </lineage>
</organism>
<dbReference type="PANTHER" id="PTHR45527:SF14">
    <property type="entry name" value="PLIPASTATIN SYNTHASE SUBUNIT B"/>
    <property type="match status" value="1"/>
</dbReference>
<dbReference type="InterPro" id="IPR000873">
    <property type="entry name" value="AMP-dep_synth/lig_dom"/>
</dbReference>
<dbReference type="GO" id="GO:0031177">
    <property type="term" value="F:phosphopantetheine binding"/>
    <property type="evidence" value="ECO:0007669"/>
    <property type="project" value="TreeGrafter"/>
</dbReference>
<evidence type="ECO:0000313" key="5">
    <source>
        <dbReference type="EMBL" id="VFK70643.1"/>
    </source>
</evidence>
<evidence type="ECO:0000256" key="1">
    <source>
        <dbReference type="SAM" id="MobiDB-lite"/>
    </source>
</evidence>
<dbReference type="FunFam" id="3.40.50.980:FF:000001">
    <property type="entry name" value="Non-ribosomal peptide synthetase"/>
    <property type="match status" value="1"/>
</dbReference>
<dbReference type="GO" id="GO:0043041">
    <property type="term" value="P:amino acid activation for nonribosomal peptide biosynthetic process"/>
    <property type="evidence" value="ECO:0007669"/>
    <property type="project" value="TreeGrafter"/>
</dbReference>
<dbReference type="Pfam" id="PF00668">
    <property type="entry name" value="Condensation"/>
    <property type="match status" value="1"/>
</dbReference>
<evidence type="ECO:0000313" key="4">
    <source>
        <dbReference type="EMBL" id="VFK62781.1"/>
    </source>
</evidence>
<protein>
    <submittedName>
        <fullName evidence="4">AMP-binding enzyme</fullName>
    </submittedName>
</protein>
<dbReference type="Gene3D" id="3.30.559.30">
    <property type="entry name" value="Nonribosomal peptide synthetase, condensation domain"/>
    <property type="match status" value="1"/>
</dbReference>
<dbReference type="Pfam" id="PF00501">
    <property type="entry name" value="AMP-binding"/>
    <property type="match status" value="1"/>
</dbReference>
<reference evidence="4" key="1">
    <citation type="submission" date="2019-02" db="EMBL/GenBank/DDBJ databases">
        <authorList>
            <person name="Gruber-Vodicka R. H."/>
            <person name="Seah K. B. B."/>
        </authorList>
    </citation>
    <scope>NUCLEOTIDE SEQUENCE</scope>
    <source>
        <strain evidence="5">BECK_BY19</strain>
        <strain evidence="4">BECK_BY8</strain>
    </source>
</reference>
<dbReference type="GO" id="GO:0003824">
    <property type="term" value="F:catalytic activity"/>
    <property type="evidence" value="ECO:0007669"/>
    <property type="project" value="InterPro"/>
</dbReference>
<dbReference type="SUPFAM" id="SSF56801">
    <property type="entry name" value="Acetyl-CoA synthetase-like"/>
    <property type="match status" value="1"/>
</dbReference>
<accession>A0A451A9U0</accession>